<protein>
    <submittedName>
        <fullName evidence="1">Uncharacterized protein</fullName>
    </submittedName>
</protein>
<reference evidence="1" key="2">
    <citation type="submission" date="2022-01" db="EMBL/GenBank/DDBJ databases">
        <authorList>
            <person name="Yamashiro T."/>
            <person name="Shiraishi A."/>
            <person name="Satake H."/>
            <person name="Nakayama K."/>
        </authorList>
    </citation>
    <scope>NUCLEOTIDE SEQUENCE</scope>
</reference>
<dbReference type="EMBL" id="BQNB010011952">
    <property type="protein sequence ID" value="GJS97311.1"/>
    <property type="molecule type" value="Genomic_DNA"/>
</dbReference>
<name>A0ABQ5A6U5_9ASTR</name>
<keyword evidence="2" id="KW-1185">Reference proteome</keyword>
<comment type="caution">
    <text evidence="1">The sequence shown here is derived from an EMBL/GenBank/DDBJ whole genome shotgun (WGS) entry which is preliminary data.</text>
</comment>
<reference evidence="1" key="1">
    <citation type="journal article" date="2022" name="Int. J. Mol. Sci.">
        <title>Draft Genome of Tanacetum Coccineum: Genomic Comparison of Closely Related Tanacetum-Family Plants.</title>
        <authorList>
            <person name="Yamashiro T."/>
            <person name="Shiraishi A."/>
            <person name="Nakayama K."/>
            <person name="Satake H."/>
        </authorList>
    </citation>
    <scope>NUCLEOTIDE SEQUENCE</scope>
</reference>
<dbReference type="Proteomes" id="UP001151760">
    <property type="component" value="Unassembled WGS sequence"/>
</dbReference>
<accession>A0ABQ5A6U5</accession>
<evidence type="ECO:0000313" key="1">
    <source>
        <dbReference type="EMBL" id="GJS97311.1"/>
    </source>
</evidence>
<proteinExistence type="predicted"/>
<sequence>MSTTDKNDKDFKENQSKVFLKEREQYFEIQDLKAQLQDKGIAIRVISTTSVSRPQLKSNKLEDRVMPNNSQGKKQQVEDHRRSFKFSKNKTFVTVCNDSLNAKTSNVNFICVTCGKCMLNDNHDMCVLHYINGINSRTKQPIVVLISTREPKRTMNQSVTTSLKKIVASASTNQKPRSTIRKQYEHISNKCKWWYPKFTPSGYNWKPKSPIGNVNTNVSMPLRNASRTANILEPITLWCSTLSNTPLSSNSFIARRDNSIHHRLWVLKAHDGKSQAPK</sequence>
<organism evidence="1 2">
    <name type="scientific">Tanacetum coccineum</name>
    <dbReference type="NCBI Taxonomy" id="301880"/>
    <lineage>
        <taxon>Eukaryota</taxon>
        <taxon>Viridiplantae</taxon>
        <taxon>Streptophyta</taxon>
        <taxon>Embryophyta</taxon>
        <taxon>Tracheophyta</taxon>
        <taxon>Spermatophyta</taxon>
        <taxon>Magnoliopsida</taxon>
        <taxon>eudicotyledons</taxon>
        <taxon>Gunneridae</taxon>
        <taxon>Pentapetalae</taxon>
        <taxon>asterids</taxon>
        <taxon>campanulids</taxon>
        <taxon>Asterales</taxon>
        <taxon>Asteraceae</taxon>
        <taxon>Asteroideae</taxon>
        <taxon>Anthemideae</taxon>
        <taxon>Anthemidinae</taxon>
        <taxon>Tanacetum</taxon>
    </lineage>
</organism>
<evidence type="ECO:0000313" key="2">
    <source>
        <dbReference type="Proteomes" id="UP001151760"/>
    </source>
</evidence>
<gene>
    <name evidence="1" type="ORF">Tco_0804279</name>
</gene>